<evidence type="ECO:0000313" key="10">
    <source>
        <dbReference type="EMBL" id="MFC0709201.1"/>
    </source>
</evidence>
<keyword evidence="6" id="KW-1133">Transmembrane helix</keyword>
<dbReference type="InterPro" id="IPR001789">
    <property type="entry name" value="Sig_transdc_resp-reg_receiver"/>
</dbReference>
<dbReference type="EMBL" id="JBHLSS010000039">
    <property type="protein sequence ID" value="MFC0709201.1"/>
    <property type="molecule type" value="Genomic_DNA"/>
</dbReference>
<dbReference type="InterPro" id="IPR003594">
    <property type="entry name" value="HATPase_dom"/>
</dbReference>
<dbReference type="SMART" id="SM00387">
    <property type="entry name" value="HATPase_c"/>
    <property type="match status" value="1"/>
</dbReference>
<feature type="transmembrane region" description="Helical" evidence="6">
    <location>
        <begin position="303"/>
        <end position="323"/>
    </location>
</feature>
<feature type="chain" id="PRO_5045061575" description="histidine kinase" evidence="7">
    <location>
        <begin position="23"/>
        <end position="916"/>
    </location>
</feature>
<dbReference type="InterPro" id="IPR004358">
    <property type="entry name" value="Sig_transdc_His_kin-like_C"/>
</dbReference>
<feature type="domain" description="Histidine kinase" evidence="8">
    <location>
        <begin position="414"/>
        <end position="635"/>
    </location>
</feature>
<feature type="transmembrane region" description="Helical" evidence="6">
    <location>
        <begin position="215"/>
        <end position="235"/>
    </location>
</feature>
<protein>
    <recommendedName>
        <fullName evidence="2">histidine kinase</fullName>
        <ecNumber evidence="2">2.7.13.3</ecNumber>
    </recommendedName>
</protein>
<dbReference type="Gene3D" id="3.30.565.10">
    <property type="entry name" value="Histidine kinase-like ATPase, C-terminal domain"/>
    <property type="match status" value="1"/>
</dbReference>
<evidence type="ECO:0000259" key="8">
    <source>
        <dbReference type="PROSITE" id="PS50109"/>
    </source>
</evidence>
<dbReference type="CDD" id="cd00082">
    <property type="entry name" value="HisKA"/>
    <property type="match status" value="1"/>
</dbReference>
<dbReference type="Pfam" id="PF00512">
    <property type="entry name" value="HisKA"/>
    <property type="match status" value="1"/>
</dbReference>
<dbReference type="SUPFAM" id="SSF52172">
    <property type="entry name" value="CheY-like"/>
    <property type="match status" value="1"/>
</dbReference>
<dbReference type="InterPro" id="IPR011623">
    <property type="entry name" value="7TMR_DISM_rcpt_extracell_dom1"/>
</dbReference>
<dbReference type="CDD" id="cd16922">
    <property type="entry name" value="HATPase_EvgS-ArcB-TorS-like"/>
    <property type="match status" value="1"/>
</dbReference>
<keyword evidence="3 5" id="KW-0597">Phosphoprotein</keyword>
<keyword evidence="7" id="KW-0732">Signal</keyword>
<comment type="catalytic activity">
    <reaction evidence="1">
        <text>ATP + protein L-histidine = ADP + protein N-phospho-L-histidine.</text>
        <dbReference type="EC" id="2.7.13.3"/>
    </reaction>
</comment>
<keyword evidence="4" id="KW-0902">Two-component regulatory system</keyword>
<keyword evidence="11" id="KW-1185">Reference proteome</keyword>
<dbReference type="InterPro" id="IPR011622">
    <property type="entry name" value="7TMR_DISM_rcpt_extracell_dom2"/>
</dbReference>
<evidence type="ECO:0000256" key="6">
    <source>
        <dbReference type="SAM" id="Phobius"/>
    </source>
</evidence>
<keyword evidence="6" id="KW-0812">Transmembrane</keyword>
<feature type="signal peptide" evidence="7">
    <location>
        <begin position="1"/>
        <end position="22"/>
    </location>
</feature>
<evidence type="ECO:0000256" key="2">
    <source>
        <dbReference type="ARBA" id="ARBA00012438"/>
    </source>
</evidence>
<dbReference type="Gene3D" id="1.10.287.130">
    <property type="match status" value="1"/>
</dbReference>
<dbReference type="CDD" id="cd17546">
    <property type="entry name" value="REC_hyHK_CKI1_RcsC-like"/>
    <property type="match status" value="1"/>
</dbReference>
<reference evidence="10 11" key="1">
    <citation type="submission" date="2024-09" db="EMBL/GenBank/DDBJ databases">
        <authorList>
            <person name="Sun Q."/>
            <person name="Mori K."/>
        </authorList>
    </citation>
    <scope>NUCLEOTIDE SEQUENCE [LARGE SCALE GENOMIC DNA]</scope>
    <source>
        <strain evidence="10 11">NCAIM B.01794</strain>
    </source>
</reference>
<dbReference type="SMART" id="SM00448">
    <property type="entry name" value="REC"/>
    <property type="match status" value="1"/>
</dbReference>
<gene>
    <name evidence="10" type="ORF">ACFFGX_06225</name>
</gene>
<dbReference type="Pfam" id="PF00072">
    <property type="entry name" value="Response_reg"/>
    <property type="match status" value="1"/>
</dbReference>
<dbReference type="InterPro" id="IPR036097">
    <property type="entry name" value="HisK_dim/P_sf"/>
</dbReference>
<dbReference type="PRINTS" id="PR00344">
    <property type="entry name" value="BCTRLSENSOR"/>
</dbReference>
<sequence length="916" mass="101784">MGTVRIVWTLLLLLSCSASALAVQPAVLADREVRLSLGPYTLYFEDRDADLDAAQVLAMPESAFRPVEGDRANFAQSRSAWWLRIDLQNARDQSLGGFLEVNCPLLDDVRLTMLTPDGRQLQQESGDTRPPDMRPVPIRNLWFPLELPPGTSTLLVRVKSSSAITIPLYFGTSGATLAAHERQEGLNGVFYGVLLALFCCQLFLFLFLREPSQGWYLLYTLNSILLALSFDGYLFQWPPGLQYITVLLLIFSFWLTATQFTRHFLNIPQYFPLLDRILRLWMLGLGAVLLAAPPISLSTCTTLAHLATLIGALLLPSCGAHAWRKNLRSGAYHLTAWALLLVSLGGQAFAKLGLDPLGEHATMLAKIGIASNLLILAVGLADRFQQLSREGLYSHRAAEEALLQNQAKSRFLAKMSHEIRTPLNGVLGMLQLLKETRLDHSQRFYVDTIASSGSTLMAVINDILDYARIESGKLSLEHIEFDLEEMLSDTLNLFTAQAMEKRLRLHMSLDEGVPRHIQGDPTRLKQVLTNLLSNALKFTSEGQVRLDVSRRRKSDGSEHLYFGVSDSGIGIRQEAQTRLFESFSQGDSSTTRRYGGSGLGLAISKELVEMMGGHIEVQSTPGLGSRFTFNLPLQRGGEMHDVLFQLLAGRTALLASLDGFALDAIGRLLGRWGMNTERCRIPEKLPEQLASFDEPPLLLLIAPWPGSVEHWLDALYPHLAPGQRLLLICPPEQCRQLPASRSSLHILGLPQPVGVAALRKKLVELHIEPGHTLVPIEDHAGESHIPCILIAEDNPVNQLVVQELLKKRGYNVRLAGNGAEAVAEYHRAPSSIQMILMDCEMPEMDGFEATLQIRLLERLRKWPAVPIIALTAHTLDEHREYGLEVGMNDFLGKPVDKQLLHATVERYLSIRTLVDN</sequence>
<dbReference type="PANTHER" id="PTHR45339:SF1">
    <property type="entry name" value="HYBRID SIGNAL TRANSDUCTION HISTIDINE KINASE J"/>
    <property type="match status" value="1"/>
</dbReference>
<feature type="transmembrane region" description="Helical" evidence="6">
    <location>
        <begin position="189"/>
        <end position="208"/>
    </location>
</feature>
<keyword evidence="6" id="KW-0472">Membrane</keyword>
<organism evidence="10 11">
    <name type="scientific">Azorhizophilus paspali</name>
    <name type="common">Azotobacter paspali</name>
    <dbReference type="NCBI Taxonomy" id="69963"/>
    <lineage>
        <taxon>Bacteria</taxon>
        <taxon>Pseudomonadati</taxon>
        <taxon>Pseudomonadota</taxon>
        <taxon>Gammaproteobacteria</taxon>
        <taxon>Pseudomonadales</taxon>
        <taxon>Pseudomonadaceae</taxon>
        <taxon>Azorhizophilus</taxon>
    </lineage>
</organism>
<dbReference type="PROSITE" id="PS50109">
    <property type="entry name" value="HIS_KIN"/>
    <property type="match status" value="1"/>
</dbReference>
<evidence type="ECO:0000256" key="1">
    <source>
        <dbReference type="ARBA" id="ARBA00000085"/>
    </source>
</evidence>
<evidence type="ECO:0000256" key="4">
    <source>
        <dbReference type="ARBA" id="ARBA00023012"/>
    </source>
</evidence>
<feature type="transmembrane region" description="Helical" evidence="6">
    <location>
        <begin position="330"/>
        <end position="349"/>
    </location>
</feature>
<dbReference type="SMART" id="SM00388">
    <property type="entry name" value="HisKA"/>
    <property type="match status" value="1"/>
</dbReference>
<dbReference type="InterPro" id="IPR011006">
    <property type="entry name" value="CheY-like_superfamily"/>
</dbReference>
<dbReference type="Pfam" id="PF07695">
    <property type="entry name" value="7TMR-DISM_7TM"/>
    <property type="match status" value="1"/>
</dbReference>
<dbReference type="InterPro" id="IPR036890">
    <property type="entry name" value="HATPase_C_sf"/>
</dbReference>
<dbReference type="SUPFAM" id="SSF55874">
    <property type="entry name" value="ATPase domain of HSP90 chaperone/DNA topoisomerase II/histidine kinase"/>
    <property type="match status" value="1"/>
</dbReference>
<dbReference type="Pfam" id="PF07696">
    <property type="entry name" value="7TMR-DISMED2"/>
    <property type="match status" value="1"/>
</dbReference>
<dbReference type="InterPro" id="IPR003661">
    <property type="entry name" value="HisK_dim/P_dom"/>
</dbReference>
<evidence type="ECO:0000313" key="11">
    <source>
        <dbReference type="Proteomes" id="UP001589891"/>
    </source>
</evidence>
<evidence type="ECO:0000256" key="7">
    <source>
        <dbReference type="SAM" id="SignalP"/>
    </source>
</evidence>
<name>A0ABV6SI59_AZOPA</name>
<feature type="modified residue" description="4-aspartylphosphate" evidence="5">
    <location>
        <position position="838"/>
    </location>
</feature>
<feature type="transmembrane region" description="Helical" evidence="6">
    <location>
        <begin position="241"/>
        <end position="265"/>
    </location>
</feature>
<dbReference type="Gene3D" id="2.60.40.2380">
    <property type="match status" value="1"/>
</dbReference>
<dbReference type="RefSeq" id="WP_376943883.1">
    <property type="nucleotide sequence ID" value="NZ_CP171449.1"/>
</dbReference>
<dbReference type="PROSITE" id="PS50110">
    <property type="entry name" value="RESPONSE_REGULATORY"/>
    <property type="match status" value="1"/>
</dbReference>
<proteinExistence type="predicted"/>
<dbReference type="PROSITE" id="PS51257">
    <property type="entry name" value="PROKAR_LIPOPROTEIN"/>
    <property type="match status" value="1"/>
</dbReference>
<dbReference type="Proteomes" id="UP001589891">
    <property type="component" value="Unassembled WGS sequence"/>
</dbReference>
<evidence type="ECO:0000256" key="3">
    <source>
        <dbReference type="ARBA" id="ARBA00022553"/>
    </source>
</evidence>
<dbReference type="EC" id="2.7.13.3" evidence="2"/>
<feature type="domain" description="Response regulatory" evidence="9">
    <location>
        <begin position="787"/>
        <end position="908"/>
    </location>
</feature>
<dbReference type="Gene3D" id="3.40.50.2300">
    <property type="match status" value="1"/>
</dbReference>
<feature type="transmembrane region" description="Helical" evidence="6">
    <location>
        <begin position="277"/>
        <end position="297"/>
    </location>
</feature>
<accession>A0ABV6SI59</accession>
<evidence type="ECO:0000256" key="5">
    <source>
        <dbReference type="PROSITE-ProRule" id="PRU00169"/>
    </source>
</evidence>
<dbReference type="SUPFAM" id="SSF47384">
    <property type="entry name" value="Homodimeric domain of signal transducing histidine kinase"/>
    <property type="match status" value="1"/>
</dbReference>
<dbReference type="InterPro" id="IPR005467">
    <property type="entry name" value="His_kinase_dom"/>
</dbReference>
<dbReference type="Pfam" id="PF02518">
    <property type="entry name" value="HATPase_c"/>
    <property type="match status" value="1"/>
</dbReference>
<evidence type="ECO:0000259" key="9">
    <source>
        <dbReference type="PROSITE" id="PS50110"/>
    </source>
</evidence>
<comment type="caution">
    <text evidence="10">The sequence shown here is derived from an EMBL/GenBank/DDBJ whole genome shotgun (WGS) entry which is preliminary data.</text>
</comment>
<dbReference type="PANTHER" id="PTHR45339">
    <property type="entry name" value="HYBRID SIGNAL TRANSDUCTION HISTIDINE KINASE J"/>
    <property type="match status" value="1"/>
</dbReference>